<evidence type="ECO:0000259" key="3">
    <source>
        <dbReference type="SMART" id="SM00829"/>
    </source>
</evidence>
<dbReference type="RefSeq" id="WP_273943359.1">
    <property type="nucleotide sequence ID" value="NZ_CP097263.1"/>
</dbReference>
<reference evidence="4 5" key="1">
    <citation type="submission" date="2024-09" db="EMBL/GenBank/DDBJ databases">
        <authorList>
            <person name="Sun Q."/>
            <person name="Mori K."/>
        </authorList>
    </citation>
    <scope>NUCLEOTIDE SEQUENCE [LARGE SCALE GENOMIC DNA]</scope>
    <source>
        <strain evidence="4 5">TBRC 1432</strain>
    </source>
</reference>
<name>A0ABV6N0U0_9PSEU</name>
<keyword evidence="5" id="KW-1185">Reference proteome</keyword>
<dbReference type="InterPro" id="IPR020843">
    <property type="entry name" value="ER"/>
</dbReference>
<dbReference type="InterPro" id="IPR036291">
    <property type="entry name" value="NAD(P)-bd_dom_sf"/>
</dbReference>
<evidence type="ECO:0000256" key="2">
    <source>
        <dbReference type="ARBA" id="ARBA00023002"/>
    </source>
</evidence>
<dbReference type="SUPFAM" id="SSF51735">
    <property type="entry name" value="NAD(P)-binding Rossmann-fold domains"/>
    <property type="match status" value="1"/>
</dbReference>
<proteinExistence type="predicted"/>
<dbReference type="EMBL" id="JBHLUD010000011">
    <property type="protein sequence ID" value="MFC0546092.1"/>
    <property type="molecule type" value="Genomic_DNA"/>
</dbReference>
<keyword evidence="2" id="KW-0560">Oxidoreductase</keyword>
<dbReference type="Pfam" id="PF13602">
    <property type="entry name" value="ADH_zinc_N_2"/>
    <property type="match status" value="1"/>
</dbReference>
<evidence type="ECO:0000313" key="4">
    <source>
        <dbReference type="EMBL" id="MFC0546092.1"/>
    </source>
</evidence>
<dbReference type="PANTHER" id="PTHR48106">
    <property type="entry name" value="QUINONE OXIDOREDUCTASE PIG3-RELATED"/>
    <property type="match status" value="1"/>
</dbReference>
<comment type="caution">
    <text evidence="4">The sequence shown here is derived from an EMBL/GenBank/DDBJ whole genome shotgun (WGS) entry which is preliminary data.</text>
</comment>
<dbReference type="InterPro" id="IPR013154">
    <property type="entry name" value="ADH-like_N"/>
</dbReference>
<dbReference type="SMART" id="SM00829">
    <property type="entry name" value="PKS_ER"/>
    <property type="match status" value="1"/>
</dbReference>
<evidence type="ECO:0000256" key="1">
    <source>
        <dbReference type="ARBA" id="ARBA00022857"/>
    </source>
</evidence>
<dbReference type="Gene3D" id="3.40.50.720">
    <property type="entry name" value="NAD(P)-binding Rossmann-like Domain"/>
    <property type="match status" value="1"/>
</dbReference>
<protein>
    <submittedName>
        <fullName evidence="4">Zinc-binding dehydrogenase</fullName>
    </submittedName>
</protein>
<dbReference type="InterPro" id="IPR011032">
    <property type="entry name" value="GroES-like_sf"/>
</dbReference>
<dbReference type="Gene3D" id="3.90.180.10">
    <property type="entry name" value="Medium-chain alcohol dehydrogenases, catalytic domain"/>
    <property type="match status" value="1"/>
</dbReference>
<organism evidence="4 5">
    <name type="scientific">Kutzneria chonburiensis</name>
    <dbReference type="NCBI Taxonomy" id="1483604"/>
    <lineage>
        <taxon>Bacteria</taxon>
        <taxon>Bacillati</taxon>
        <taxon>Actinomycetota</taxon>
        <taxon>Actinomycetes</taxon>
        <taxon>Pseudonocardiales</taxon>
        <taxon>Pseudonocardiaceae</taxon>
        <taxon>Kutzneria</taxon>
    </lineage>
</organism>
<dbReference type="PANTHER" id="PTHR48106:SF18">
    <property type="entry name" value="QUINONE OXIDOREDUCTASE PIG3"/>
    <property type="match status" value="1"/>
</dbReference>
<evidence type="ECO:0000313" key="5">
    <source>
        <dbReference type="Proteomes" id="UP001589810"/>
    </source>
</evidence>
<accession>A0ABV6N0U0</accession>
<sequence>MRAIMARRFGRPDVLVPTDLPTPEPAAGELLVDVELAGVGWLDTLIRSGHGPAAFPVTPPYVPGGAVAGRVSAVGEGVDIGWLHARVITRAPAGGYVEAAVSRPEECYLVPPGLDLADALAVLDDGSTAVALLERTPVHAGEKVLIAPGVGGLGSLLVQLLVQAGATVIAGVRGGEKAAIAEKLGAQPVDYSEPGWPGRLPAGVDVVFDGIGGDVGSAALALLVNGGRFSAYGMVAGGETVVGETDRSRLKATVGMAQLPEFWADTPRRVQHVLTEAAAGRLTPIIGRTYPLAEAAAAHADIEARRFVGKILLTT</sequence>
<dbReference type="SUPFAM" id="SSF50129">
    <property type="entry name" value="GroES-like"/>
    <property type="match status" value="1"/>
</dbReference>
<dbReference type="Proteomes" id="UP001589810">
    <property type="component" value="Unassembled WGS sequence"/>
</dbReference>
<feature type="domain" description="Enoyl reductase (ER)" evidence="3">
    <location>
        <begin position="10"/>
        <end position="313"/>
    </location>
</feature>
<dbReference type="Pfam" id="PF08240">
    <property type="entry name" value="ADH_N"/>
    <property type="match status" value="1"/>
</dbReference>
<gene>
    <name evidence="4" type="ORF">ACFFH7_31570</name>
</gene>
<keyword evidence="1" id="KW-0521">NADP</keyword>